<sequence length="351" mass="40292">MTDNLPGPSNRNFLFYDTEDGTTRVQLLVDGQTVWMPQNAIAELFETSKQNVGQHIKNVLEDSELSEDSVVKNYFTTAADGKNYRTKHYNLDMILAIGYRVRSARGTQFRRWATQTLREYLVKGFVLNDDRLKAAETTFGEDYFDELLERIRDIRASERRFYQKITDIYATASDYNSDAEVSREFFATVQNKLEWAITGMTAAEIIKDRADANQPNMGLQTWKNSPSGKIRKTDVTVAKNYLSQQELSDLNRMVTMYLDYAEDQAKRQQPMTMAQWASKLDAFLTFNDRAVLRNAGKVEKNVADALAIEQYEQFQSAQRRIEATEPTSDFDKFVDEVGKLNPPDDSEDDNA</sequence>
<dbReference type="PANTHER" id="PTHR35810">
    <property type="entry name" value="CYTOPLASMIC PROTEIN-RELATED"/>
    <property type="match status" value="1"/>
</dbReference>
<comment type="caution">
    <text evidence="2">The sequence shown here is derived from an EMBL/GenBank/DDBJ whole genome shotgun (WGS) entry which is preliminary data.</text>
</comment>
<dbReference type="Pfam" id="PF13310">
    <property type="entry name" value="Virulence_RhuM"/>
    <property type="match status" value="1"/>
</dbReference>
<dbReference type="PANTHER" id="PTHR35810:SF1">
    <property type="entry name" value="CYTOPLASMIC PROTEIN"/>
    <property type="match status" value="1"/>
</dbReference>
<keyword evidence="3" id="KW-1185">Reference proteome</keyword>
<evidence type="ECO:0000256" key="1">
    <source>
        <dbReference type="SAM" id="MobiDB-lite"/>
    </source>
</evidence>
<organism evidence="2 3">
    <name type="scientific">Stieleria varia</name>
    <dbReference type="NCBI Taxonomy" id="2528005"/>
    <lineage>
        <taxon>Bacteria</taxon>
        <taxon>Pseudomonadati</taxon>
        <taxon>Planctomycetota</taxon>
        <taxon>Planctomycetia</taxon>
        <taxon>Pirellulales</taxon>
        <taxon>Pirellulaceae</taxon>
        <taxon>Stieleria</taxon>
    </lineage>
</organism>
<dbReference type="RefSeq" id="WP_146521113.1">
    <property type="nucleotide sequence ID" value="NZ_CP151726.1"/>
</dbReference>
<dbReference type="OrthoDB" id="9802752at2"/>
<proteinExistence type="predicted"/>
<feature type="compositionally biased region" description="Basic and acidic residues" evidence="1">
    <location>
        <begin position="319"/>
        <end position="338"/>
    </location>
</feature>
<evidence type="ECO:0000313" key="2">
    <source>
        <dbReference type="EMBL" id="TWU02867.1"/>
    </source>
</evidence>
<protein>
    <recommendedName>
        <fullName evidence="4">Bro-N domain-containing protein</fullName>
    </recommendedName>
</protein>
<reference evidence="2 3" key="1">
    <citation type="submission" date="2019-02" db="EMBL/GenBank/DDBJ databases">
        <title>Deep-cultivation of Planctomycetes and their phenomic and genomic characterization uncovers novel biology.</title>
        <authorList>
            <person name="Wiegand S."/>
            <person name="Jogler M."/>
            <person name="Boedeker C."/>
            <person name="Pinto D."/>
            <person name="Vollmers J."/>
            <person name="Rivas-Marin E."/>
            <person name="Kohn T."/>
            <person name="Peeters S.H."/>
            <person name="Heuer A."/>
            <person name="Rast P."/>
            <person name="Oberbeckmann S."/>
            <person name="Bunk B."/>
            <person name="Jeske O."/>
            <person name="Meyerdierks A."/>
            <person name="Storesund J.E."/>
            <person name="Kallscheuer N."/>
            <person name="Luecker S."/>
            <person name="Lage O.M."/>
            <person name="Pohl T."/>
            <person name="Merkel B.J."/>
            <person name="Hornburger P."/>
            <person name="Mueller R.-W."/>
            <person name="Bruemmer F."/>
            <person name="Labrenz M."/>
            <person name="Spormann A.M."/>
            <person name="Op Den Camp H."/>
            <person name="Overmann J."/>
            <person name="Amann R."/>
            <person name="Jetten M.S.M."/>
            <person name="Mascher T."/>
            <person name="Medema M.H."/>
            <person name="Devos D.P."/>
            <person name="Kaster A.-K."/>
            <person name="Ovreas L."/>
            <person name="Rohde M."/>
            <person name="Galperin M.Y."/>
            <person name="Jogler C."/>
        </authorList>
    </citation>
    <scope>NUCLEOTIDE SEQUENCE [LARGE SCALE GENOMIC DNA]</scope>
    <source>
        <strain evidence="2 3">Pla52n</strain>
    </source>
</reference>
<evidence type="ECO:0008006" key="4">
    <source>
        <dbReference type="Google" id="ProtNLM"/>
    </source>
</evidence>
<dbReference type="Proteomes" id="UP000320176">
    <property type="component" value="Unassembled WGS sequence"/>
</dbReference>
<dbReference type="EMBL" id="SJPN01000004">
    <property type="protein sequence ID" value="TWU02867.1"/>
    <property type="molecule type" value="Genomic_DNA"/>
</dbReference>
<gene>
    <name evidence="2" type="ORF">Pla52n_39270</name>
</gene>
<dbReference type="InterPro" id="IPR011204">
    <property type="entry name" value="Virulence_RhuM-like"/>
</dbReference>
<dbReference type="PIRSF" id="PIRSF015268">
    <property type="entry name" value="Virulence_RhuM"/>
    <property type="match status" value="1"/>
</dbReference>
<evidence type="ECO:0000313" key="3">
    <source>
        <dbReference type="Proteomes" id="UP000320176"/>
    </source>
</evidence>
<feature type="region of interest" description="Disordered" evidence="1">
    <location>
        <begin position="319"/>
        <end position="351"/>
    </location>
</feature>
<name>A0A5C6ATS3_9BACT</name>
<dbReference type="AlphaFoldDB" id="A0A5C6ATS3"/>
<accession>A0A5C6ATS3</accession>